<dbReference type="Proteomes" id="UP000199026">
    <property type="component" value="Unassembled WGS sequence"/>
</dbReference>
<dbReference type="PROSITE" id="PS51688">
    <property type="entry name" value="ICA"/>
    <property type="match status" value="1"/>
</dbReference>
<gene>
    <name evidence="2" type="ORF">SAMN05444486_1011228</name>
</gene>
<reference evidence="2 3" key="1">
    <citation type="submission" date="2016-10" db="EMBL/GenBank/DDBJ databases">
        <authorList>
            <person name="de Groot N.N."/>
        </authorList>
    </citation>
    <scope>NUCLEOTIDE SEQUENCE [LARGE SCALE GENOMIC DNA]</scope>
    <source>
        <strain evidence="2 3">DSM 24677</strain>
    </source>
</reference>
<dbReference type="AlphaFoldDB" id="A0A1H3IQZ1"/>
<dbReference type="EMBL" id="FNPR01000001">
    <property type="protein sequence ID" value="SDY30196.1"/>
    <property type="molecule type" value="Genomic_DNA"/>
</dbReference>
<proteinExistence type="predicted"/>
<accession>A0A1H3IQZ1</accession>
<dbReference type="Pfam" id="PF13884">
    <property type="entry name" value="Peptidase_S74"/>
    <property type="match status" value="1"/>
</dbReference>
<organism evidence="2 3">
    <name type="scientific">Lentibacter algarum</name>
    <dbReference type="NCBI Taxonomy" id="576131"/>
    <lineage>
        <taxon>Bacteria</taxon>
        <taxon>Pseudomonadati</taxon>
        <taxon>Pseudomonadota</taxon>
        <taxon>Alphaproteobacteria</taxon>
        <taxon>Rhodobacterales</taxon>
        <taxon>Roseobacteraceae</taxon>
        <taxon>Lentibacter</taxon>
    </lineage>
</organism>
<dbReference type="RefSeq" id="WP_177170635.1">
    <property type="nucleotide sequence ID" value="NZ_FNPR01000001.1"/>
</dbReference>
<evidence type="ECO:0000313" key="3">
    <source>
        <dbReference type="Proteomes" id="UP000199026"/>
    </source>
</evidence>
<sequence length="219" mass="22359">MAQTSNFVIANDAGAAFRARINEVIAALQSTSAGSSAPTATVAGMLWVDTSVSPPVLRRRNATNTGWDALLDAAGNLEGLGNTAVARTNLGLGTMATKSAADYDVAIAAKAALSGATFTGVVTAPNFVSSSDAQLKAEVETIADALALVSALRGVRFTMDGTRQIGVIAQEVEGVLPEVVRADAQTGQLSVAYGNITGLLIEAVKELTARVAALEEARL</sequence>
<evidence type="ECO:0000313" key="2">
    <source>
        <dbReference type="EMBL" id="SDY30196.1"/>
    </source>
</evidence>
<dbReference type="STRING" id="576131.SAMN05444486_1011228"/>
<evidence type="ECO:0000259" key="1">
    <source>
        <dbReference type="PROSITE" id="PS51688"/>
    </source>
</evidence>
<keyword evidence="3" id="KW-1185">Reference proteome</keyword>
<name>A0A1H3IQZ1_9RHOB</name>
<feature type="domain" description="Peptidase S74" evidence="1">
    <location>
        <begin position="131"/>
        <end position="218"/>
    </location>
</feature>
<protein>
    <submittedName>
        <fullName evidence="2">Chaperone of endosialidase</fullName>
    </submittedName>
</protein>
<dbReference type="GeneID" id="78126032"/>
<dbReference type="InterPro" id="IPR030392">
    <property type="entry name" value="S74_ICA"/>
</dbReference>